<feature type="compositionally biased region" description="Basic and acidic residues" evidence="1">
    <location>
        <begin position="11"/>
        <end position="30"/>
    </location>
</feature>
<organism evidence="3 4">
    <name type="scientific">Trichoderma harzianum CBS 226.95</name>
    <dbReference type="NCBI Taxonomy" id="983964"/>
    <lineage>
        <taxon>Eukaryota</taxon>
        <taxon>Fungi</taxon>
        <taxon>Dikarya</taxon>
        <taxon>Ascomycota</taxon>
        <taxon>Pezizomycotina</taxon>
        <taxon>Sordariomycetes</taxon>
        <taxon>Hypocreomycetidae</taxon>
        <taxon>Hypocreales</taxon>
        <taxon>Hypocreaceae</taxon>
        <taxon>Trichoderma</taxon>
    </lineage>
</organism>
<keyword evidence="2" id="KW-0812">Transmembrane</keyword>
<keyword evidence="4" id="KW-1185">Reference proteome</keyword>
<evidence type="ECO:0000256" key="2">
    <source>
        <dbReference type="SAM" id="Phobius"/>
    </source>
</evidence>
<name>A0A2T4A2Z9_TRIHA</name>
<feature type="transmembrane region" description="Helical" evidence="2">
    <location>
        <begin position="38"/>
        <end position="61"/>
    </location>
</feature>
<protein>
    <submittedName>
        <fullName evidence="3">Uncharacterized protein</fullName>
    </submittedName>
</protein>
<evidence type="ECO:0000313" key="4">
    <source>
        <dbReference type="Proteomes" id="UP000241690"/>
    </source>
</evidence>
<accession>A0A2T4A2Z9</accession>
<dbReference type="GeneID" id="36628225"/>
<keyword evidence="2" id="KW-0472">Membrane</keyword>
<feature type="region of interest" description="Disordered" evidence="1">
    <location>
        <begin position="1"/>
        <end position="30"/>
    </location>
</feature>
<keyword evidence="2" id="KW-1133">Transmembrane helix</keyword>
<dbReference type="EMBL" id="KZ679686">
    <property type="protein sequence ID" value="PTB51353.1"/>
    <property type="molecule type" value="Genomic_DNA"/>
</dbReference>
<dbReference type="Proteomes" id="UP000241690">
    <property type="component" value="Unassembled WGS sequence"/>
</dbReference>
<proteinExistence type="predicted"/>
<evidence type="ECO:0000313" key="3">
    <source>
        <dbReference type="EMBL" id="PTB51353.1"/>
    </source>
</evidence>
<reference evidence="3 4" key="1">
    <citation type="submission" date="2016-07" db="EMBL/GenBank/DDBJ databases">
        <title>Multiple horizontal gene transfer events from other fungi enriched the ability of initially mycotrophic Trichoderma (Ascomycota) to feed on dead plant biomass.</title>
        <authorList>
            <consortium name="DOE Joint Genome Institute"/>
            <person name="Aerts A."/>
            <person name="Atanasova L."/>
            <person name="Chenthamara K."/>
            <person name="Zhang J."/>
            <person name="Grujic M."/>
            <person name="Henrissat B."/>
            <person name="Kuo A."/>
            <person name="Salamov A."/>
            <person name="Lipzen A."/>
            <person name="Labutti K."/>
            <person name="Barry K."/>
            <person name="Miao Y."/>
            <person name="Rahimi M.J."/>
            <person name="Shen Q."/>
            <person name="Grigoriev I.V."/>
            <person name="Kubicek C.P."/>
            <person name="Druzhinina I.S."/>
        </authorList>
    </citation>
    <scope>NUCLEOTIDE SEQUENCE [LARGE SCALE GENOMIC DNA]</scope>
    <source>
        <strain evidence="3 4">CBS 226.95</strain>
    </source>
</reference>
<sequence>MNFRIPTCSIRRPDQDTKRHGTRERSGGVQQHRWDPRYLLVPSAAIMGSGVASCVIIWLRITTVTLSCY</sequence>
<dbReference type="RefSeq" id="XP_024771030.1">
    <property type="nucleotide sequence ID" value="XM_024919656.1"/>
</dbReference>
<dbReference type="AlphaFoldDB" id="A0A2T4A2Z9"/>
<gene>
    <name evidence="3" type="ORF">M431DRAFT_511445</name>
</gene>
<evidence type="ECO:0000256" key="1">
    <source>
        <dbReference type="SAM" id="MobiDB-lite"/>
    </source>
</evidence>